<keyword evidence="1" id="KW-0547">Nucleotide-binding</keyword>
<dbReference type="EMBL" id="JZWT02000003">
    <property type="protein sequence ID" value="MFB6489911.1"/>
    <property type="molecule type" value="Genomic_DNA"/>
</dbReference>
<sequence length="204" mass="21993">MIVAVDIWKSYGDTPVLRGAAIALEKGVTCIRGPNGAGKTTLLKILALLERPDRGFVEAFGLKITAEGWDGARAKLAGRIAYVPQEPELYAVPLGSLLGLCGRREEALSWAKEFGLAPYLGRNATSLSPGLRRRAQLAIALACARDALLLDEPAAHLDEEGRELLATALSARKDLAIAYVEHGEEAARCDRAYALERGVLRLIY</sequence>
<dbReference type="Proteomes" id="UP000033636">
    <property type="component" value="Unassembled WGS sequence"/>
</dbReference>
<gene>
    <name evidence="1" type="ORF">TU35_001475</name>
</gene>
<keyword evidence="1" id="KW-0067">ATP-binding</keyword>
<evidence type="ECO:0000313" key="2">
    <source>
        <dbReference type="Proteomes" id="UP000033636"/>
    </source>
</evidence>
<evidence type="ECO:0000313" key="1">
    <source>
        <dbReference type="EMBL" id="MFB6489911.1"/>
    </source>
</evidence>
<comment type="caution">
    <text evidence="1">The sequence shown here is derived from an EMBL/GenBank/DDBJ whole genome shotgun (WGS) entry which is preliminary data.</text>
</comment>
<proteinExistence type="predicted"/>
<organism evidence="1 2">
    <name type="scientific">Thermoproteus sp. AZ2</name>
    <dbReference type="NCBI Taxonomy" id="1609232"/>
    <lineage>
        <taxon>Archaea</taxon>
        <taxon>Thermoproteota</taxon>
        <taxon>Thermoprotei</taxon>
        <taxon>Thermoproteales</taxon>
        <taxon>Thermoproteaceae</taxon>
        <taxon>Thermoproteus</taxon>
    </lineage>
</organism>
<accession>A0ACC6UZ24</accession>
<name>A0ACC6UZ24_9CREN</name>
<reference evidence="1" key="1">
    <citation type="submission" date="2024-07" db="EMBL/GenBank/DDBJ databases">
        <title>Metagenome and Metagenome-Assembled Genomes of Archaea from a hot spring from the geothermal field of Los Azufres, Mexico.</title>
        <authorList>
            <person name="Marin-Paredes R."/>
            <person name="Martinez-Romero E."/>
            <person name="Servin-Garciduenas L.E."/>
        </authorList>
    </citation>
    <scope>NUCLEOTIDE SEQUENCE</scope>
</reference>
<protein>
    <submittedName>
        <fullName evidence="1">ATP-binding cassette domain-containing protein</fullName>
    </submittedName>
</protein>